<dbReference type="InterPro" id="IPR035969">
    <property type="entry name" value="Rab-GAP_TBC_sf"/>
</dbReference>
<evidence type="ECO:0000313" key="7">
    <source>
        <dbReference type="Proteomes" id="UP001318040"/>
    </source>
</evidence>
<dbReference type="Gene3D" id="1.10.8.270">
    <property type="entry name" value="putative rabgap domain of human tbc1 domain family member 14 like domains"/>
    <property type="match status" value="1"/>
</dbReference>
<feature type="region of interest" description="Disordered" evidence="4">
    <location>
        <begin position="929"/>
        <end position="978"/>
    </location>
</feature>
<dbReference type="Pfam" id="PF00640">
    <property type="entry name" value="PID"/>
    <property type="match status" value="1"/>
</dbReference>
<keyword evidence="7" id="KW-1185">Reference proteome</keyword>
<feature type="compositionally biased region" description="Low complexity" evidence="4">
    <location>
        <begin position="347"/>
        <end position="371"/>
    </location>
</feature>
<dbReference type="GO" id="GO:0005096">
    <property type="term" value="F:GTPase activator activity"/>
    <property type="evidence" value="ECO:0007669"/>
    <property type="project" value="UniProtKB-KW"/>
</dbReference>
<dbReference type="SMART" id="SM00164">
    <property type="entry name" value="TBC"/>
    <property type="match status" value="1"/>
</dbReference>
<feature type="domain" description="PID" evidence="5">
    <location>
        <begin position="154"/>
        <end position="227"/>
    </location>
</feature>
<feature type="region of interest" description="Disordered" evidence="4">
    <location>
        <begin position="342"/>
        <end position="490"/>
    </location>
</feature>
<dbReference type="SUPFAM" id="SSF50729">
    <property type="entry name" value="PH domain-like"/>
    <property type="match status" value="1"/>
</dbReference>
<feature type="coiled-coil region" evidence="3">
    <location>
        <begin position="979"/>
        <end position="1006"/>
    </location>
</feature>
<protein>
    <submittedName>
        <fullName evidence="8">TBC1 domain family member 1-like isoform X1</fullName>
    </submittedName>
</protein>
<dbReference type="CDD" id="cd01269">
    <property type="entry name" value="PTB_TBC1D1_like"/>
    <property type="match status" value="1"/>
</dbReference>
<evidence type="ECO:0000256" key="3">
    <source>
        <dbReference type="SAM" id="Coils"/>
    </source>
</evidence>
<feature type="compositionally biased region" description="Low complexity" evidence="4">
    <location>
        <begin position="37"/>
        <end position="48"/>
    </location>
</feature>
<feature type="region of interest" description="Disordered" evidence="4">
    <location>
        <begin position="229"/>
        <end position="314"/>
    </location>
</feature>
<keyword evidence="2" id="KW-0597">Phosphoprotein</keyword>
<dbReference type="Gene3D" id="2.30.29.30">
    <property type="entry name" value="Pleckstrin-homology domain (PH domain)/Phosphotyrosine-binding domain (PTB)"/>
    <property type="match status" value="1"/>
</dbReference>
<feature type="compositionally biased region" description="Gly residues" evidence="4">
    <location>
        <begin position="120"/>
        <end position="129"/>
    </location>
</feature>
<evidence type="ECO:0000259" key="5">
    <source>
        <dbReference type="PROSITE" id="PS01179"/>
    </source>
</evidence>
<feature type="compositionally biased region" description="Basic and acidic residues" evidence="4">
    <location>
        <begin position="260"/>
        <end position="275"/>
    </location>
</feature>
<organism evidence="7 8">
    <name type="scientific">Petromyzon marinus</name>
    <name type="common">Sea lamprey</name>
    <dbReference type="NCBI Taxonomy" id="7757"/>
    <lineage>
        <taxon>Eukaryota</taxon>
        <taxon>Metazoa</taxon>
        <taxon>Chordata</taxon>
        <taxon>Craniata</taxon>
        <taxon>Vertebrata</taxon>
        <taxon>Cyclostomata</taxon>
        <taxon>Hyperoartia</taxon>
        <taxon>Petromyzontiformes</taxon>
        <taxon>Petromyzontidae</taxon>
        <taxon>Petromyzon</taxon>
    </lineage>
</organism>
<name>A0AAJ7T628_PETMA</name>
<dbReference type="KEGG" id="pmrn:116943024"/>
<dbReference type="Proteomes" id="UP001318040">
    <property type="component" value="Chromosome 16"/>
</dbReference>
<dbReference type="PANTHER" id="PTHR47219:SF16">
    <property type="entry name" value="GTPASE ACTIVATING PROTEIN"/>
    <property type="match status" value="1"/>
</dbReference>
<feature type="compositionally biased region" description="Acidic residues" evidence="4">
    <location>
        <begin position="957"/>
        <end position="966"/>
    </location>
</feature>
<dbReference type="InterPro" id="IPR011993">
    <property type="entry name" value="PH-like_dom_sf"/>
</dbReference>
<dbReference type="SMART" id="SM00462">
    <property type="entry name" value="PTB"/>
    <property type="match status" value="1"/>
</dbReference>
<evidence type="ECO:0000256" key="4">
    <source>
        <dbReference type="SAM" id="MobiDB-lite"/>
    </source>
</evidence>
<feature type="compositionally biased region" description="Low complexity" evidence="4">
    <location>
        <begin position="294"/>
        <end position="313"/>
    </location>
</feature>
<keyword evidence="3" id="KW-0175">Coiled coil</keyword>
<evidence type="ECO:0000256" key="2">
    <source>
        <dbReference type="ARBA" id="ARBA00022553"/>
    </source>
</evidence>
<dbReference type="Gene3D" id="1.10.10.2750">
    <property type="match status" value="1"/>
</dbReference>
<sequence length="1056" mass="115960">MSQLASKLRTLAQRRELSRAPSPIGTSETPARPPLAAPSAPSPGGDPDQQGEVGGGVKRFEVLYVGRLAVGGKLGPPSLVDDSITALHWRYGAEGDSSPEDPCEPGRDPFEADPPDPAGSPGGPRGGQSSGSRRSKLDTQRDRTMLFQVGEAYVTLVSPDCKGVVLERSFQDISYCSRGLSRTDHFGFICREVVGTGPTSTHICYVFQCTDTSLVDEIMMTLRQAFQSAAANNVARRRPGPETRATTTTTTRPAHAGVHARRDDAGGGRGVEGDARTWTSTRLRAQEPTRSHRSSGQQQQQQEQQQQQHHQSSGGLGKLEFLKSKASKGLATSLENIFSALGGAKPRSGSGSDSLRSRSNTFTSDSSRESTSPPPSPPPLRPPPTGTQAGGGLRAPHAASSNDQDSSDPDTPELVTPKYRRGGPEATAVGEGLSRGRDPRPGVPQGSGEGAAAWRRPPRAPRHPTVTPEAMAARRRSSEVVAEPRSGGARPPLVRRLSWRQQIFLRASELDASSFTRPDSLDGCPSDVPVLPPTAEEGEEGAVQRRWHRHAVRTRWRKAIQEQILLLRMDRENRRLQAHHDDLQTKRVKLDYEEVTPCLREVTALWECWLAAPDRAHVLRSHEQLSAAVCRGVPRARRGEIWQFLAEQHRLRHPQRGQHEVGQQQLADIPYHTLLKQLTAQQHAILIDLGRTFPAHPYFSAQLGSGQLALYNLLKAYSLLDPEVGYCQGLSFVAGVLLLHLDERDAFALLKFLMGHMGLRRQYQPDMTTLQIQMYQLSRLLHDHHRELHAHMEEAEIGPSLYAPPWFLTLFASQFPLGFVARVFGCCCFGCHQQSQRTAPHDLPRPPDLVFLQGPEVVFKVALALLGSHDALLMQTCDSFESIVEFLKSTLPNLGLVQMEKTINQVLSLDLTQQLQAFEVEYRVLRDEMHAGSTPPPQPSRTPRGGSAGDQNHDHDHDDEDDDDHDDEARSRTSEATRWAALERENAALREENAGLRAELQACVDRVRSLEASVESLASAECKLRQSARAADIERSALLATVEALRLQGAAADPPL</sequence>
<feature type="region of interest" description="Disordered" evidence="4">
    <location>
        <begin position="92"/>
        <end position="140"/>
    </location>
</feature>
<dbReference type="PROSITE" id="PS01179">
    <property type="entry name" value="PID"/>
    <property type="match status" value="1"/>
</dbReference>
<feature type="region of interest" description="Disordered" evidence="4">
    <location>
        <begin position="1"/>
        <end position="55"/>
    </location>
</feature>
<dbReference type="PROSITE" id="PS50086">
    <property type="entry name" value="TBC_RABGAP"/>
    <property type="match status" value="1"/>
</dbReference>
<feature type="compositionally biased region" description="Basic and acidic residues" evidence="4">
    <location>
        <begin position="967"/>
        <end position="978"/>
    </location>
</feature>
<dbReference type="InterPro" id="IPR021785">
    <property type="entry name" value="DUF3350"/>
</dbReference>
<keyword evidence="1" id="KW-0343">GTPase activation</keyword>
<dbReference type="FunFam" id="1.10.10.2750:FF:000002">
    <property type="entry name" value="TBC1 domain family member 4"/>
    <property type="match status" value="1"/>
</dbReference>
<dbReference type="Pfam" id="PF11830">
    <property type="entry name" value="DUF3350"/>
    <property type="match status" value="1"/>
</dbReference>
<dbReference type="PANTHER" id="PTHR47219">
    <property type="entry name" value="RAB GTPASE-ACTIVATING PROTEIN 1-LIKE"/>
    <property type="match status" value="1"/>
</dbReference>
<proteinExistence type="predicted"/>
<dbReference type="FunFam" id="1.10.8.270:FF:000001">
    <property type="entry name" value="TBC1 domain family member 1"/>
    <property type="match status" value="1"/>
</dbReference>
<feature type="compositionally biased region" description="Low complexity" evidence="4">
    <location>
        <begin position="242"/>
        <end position="257"/>
    </location>
</feature>
<accession>A0AAJ7T628</accession>
<dbReference type="InterPro" id="IPR006020">
    <property type="entry name" value="PTB/PI_dom"/>
</dbReference>
<dbReference type="Gene3D" id="1.10.472.80">
    <property type="entry name" value="Ypt/Rab-GAP domain of gyp1p, domain 3"/>
    <property type="match status" value="1"/>
</dbReference>
<reference evidence="8" key="1">
    <citation type="submission" date="2025-08" db="UniProtKB">
        <authorList>
            <consortium name="RefSeq"/>
        </authorList>
    </citation>
    <scope>IDENTIFICATION</scope>
    <source>
        <tissue evidence="8">Sperm</tissue>
    </source>
</reference>
<evidence type="ECO:0000313" key="8">
    <source>
        <dbReference type="RefSeq" id="XP_032811514.1"/>
    </source>
</evidence>
<dbReference type="AlphaFoldDB" id="A0AAJ7T628"/>
<evidence type="ECO:0000256" key="1">
    <source>
        <dbReference type="ARBA" id="ARBA00022468"/>
    </source>
</evidence>
<dbReference type="RefSeq" id="XP_032811514.1">
    <property type="nucleotide sequence ID" value="XM_032955623.1"/>
</dbReference>
<evidence type="ECO:0000259" key="6">
    <source>
        <dbReference type="PROSITE" id="PS50086"/>
    </source>
</evidence>
<dbReference type="InterPro" id="IPR050302">
    <property type="entry name" value="Rab_GAP_TBC_domain"/>
</dbReference>
<dbReference type="Pfam" id="PF00566">
    <property type="entry name" value="RabGAP-TBC"/>
    <property type="match status" value="1"/>
</dbReference>
<feature type="compositionally biased region" description="Pro residues" evidence="4">
    <location>
        <begin position="372"/>
        <end position="385"/>
    </location>
</feature>
<feature type="domain" description="Rab-GAP TBC" evidence="6">
    <location>
        <begin position="632"/>
        <end position="831"/>
    </location>
</feature>
<dbReference type="InterPro" id="IPR000195">
    <property type="entry name" value="Rab-GAP-TBC_dom"/>
</dbReference>
<dbReference type="SUPFAM" id="SSF47923">
    <property type="entry name" value="Ypt/Rab-GAP domain of gyp1p"/>
    <property type="match status" value="2"/>
</dbReference>
<gene>
    <name evidence="8" type="primary">LOC116943024</name>
</gene>